<reference evidence="3 4" key="1">
    <citation type="submission" date="2016-05" db="EMBL/GenBank/DDBJ databases">
        <authorList>
            <person name="Lavstsen T."/>
            <person name="Jespersen J.S."/>
        </authorList>
    </citation>
    <scope>NUCLEOTIDE SEQUENCE [LARGE SCALE GENOMIC DNA]</scope>
    <source>
        <strain evidence="3 4">YLB-01</strain>
    </source>
</reference>
<dbReference type="InterPro" id="IPR057666">
    <property type="entry name" value="DrpA_SLOG"/>
</dbReference>
<dbReference type="PANTHER" id="PTHR43022:SF1">
    <property type="entry name" value="PROTEIN SMF"/>
    <property type="match status" value="1"/>
</dbReference>
<dbReference type="GO" id="GO:0009294">
    <property type="term" value="P:DNA-mediated transformation"/>
    <property type="evidence" value="ECO:0007669"/>
    <property type="project" value="InterPro"/>
</dbReference>
<dbReference type="AlphaFoldDB" id="A0A1B9NF91"/>
<organism evidence="3 4">
    <name type="scientific">Microbacterium sediminis</name>
    <dbReference type="NCBI Taxonomy" id="904291"/>
    <lineage>
        <taxon>Bacteria</taxon>
        <taxon>Bacillati</taxon>
        <taxon>Actinomycetota</taxon>
        <taxon>Actinomycetes</taxon>
        <taxon>Micrococcales</taxon>
        <taxon>Microbacteriaceae</taxon>
        <taxon>Microbacterium</taxon>
    </lineage>
</organism>
<dbReference type="Pfam" id="PF02481">
    <property type="entry name" value="DNA_processg_A"/>
    <property type="match status" value="1"/>
</dbReference>
<comment type="similarity">
    <text evidence="1">Belongs to the DprA/Smf family.</text>
</comment>
<evidence type="ECO:0000313" key="3">
    <source>
        <dbReference type="EMBL" id="OCG75253.1"/>
    </source>
</evidence>
<keyword evidence="4" id="KW-1185">Reference proteome</keyword>
<dbReference type="InterPro" id="IPR003488">
    <property type="entry name" value="DprA"/>
</dbReference>
<dbReference type="EMBL" id="LXMD01000013">
    <property type="protein sequence ID" value="OCG75253.1"/>
    <property type="molecule type" value="Genomic_DNA"/>
</dbReference>
<proteinExistence type="inferred from homology"/>
<sequence>MLAGGVDRVYPAGHAHLLARIAETGAVISEVAPGTAPTKFRFLQRNRLIAALSGATVVVEAGWSSGSLNTASHAASLARPIGAVPGSITSAQSAGCHRLLREYGAVCVTCAADVGELLGLAGDAGAPSPIADPRLVRVADALGTRVWRTAEELAVSSGLAIDDVEAALGTLALEGRAEREGAAWRLGAA</sequence>
<gene>
    <name evidence="3" type="ORF">A7J15_02285</name>
</gene>
<dbReference type="STRING" id="904291.A7J15_02285"/>
<protein>
    <recommendedName>
        <fullName evidence="2">Smf/DprA SLOG domain-containing protein</fullName>
    </recommendedName>
</protein>
<dbReference type="Gene3D" id="3.40.50.450">
    <property type="match status" value="1"/>
</dbReference>
<evidence type="ECO:0000256" key="1">
    <source>
        <dbReference type="ARBA" id="ARBA00006525"/>
    </source>
</evidence>
<dbReference type="Proteomes" id="UP000093355">
    <property type="component" value="Unassembled WGS sequence"/>
</dbReference>
<evidence type="ECO:0000259" key="2">
    <source>
        <dbReference type="Pfam" id="PF02481"/>
    </source>
</evidence>
<dbReference type="PANTHER" id="PTHR43022">
    <property type="entry name" value="PROTEIN SMF"/>
    <property type="match status" value="1"/>
</dbReference>
<dbReference type="SUPFAM" id="SSF102405">
    <property type="entry name" value="MCP/YpsA-like"/>
    <property type="match status" value="1"/>
</dbReference>
<evidence type="ECO:0000313" key="4">
    <source>
        <dbReference type="Proteomes" id="UP000093355"/>
    </source>
</evidence>
<accession>A0A1B9NF91</accession>
<comment type="caution">
    <text evidence="3">The sequence shown here is derived from an EMBL/GenBank/DDBJ whole genome shotgun (WGS) entry which is preliminary data.</text>
</comment>
<feature type="domain" description="Smf/DprA SLOG" evidence="2">
    <location>
        <begin position="2"/>
        <end position="116"/>
    </location>
</feature>
<name>A0A1B9NF91_9MICO</name>